<dbReference type="EMBL" id="OZ034821">
    <property type="protein sequence ID" value="CAL1407770.1"/>
    <property type="molecule type" value="Genomic_DNA"/>
</dbReference>
<dbReference type="Proteomes" id="UP001497516">
    <property type="component" value="Chromosome 8"/>
</dbReference>
<sequence length="133" mass="14682">MLTLVTHSLYPAYHNLNKITERILLACSCMANRSSTLHLGSVMATSMGPYISRLARYFNVSLSGCSKEGATQRFDEGTLHSMRLLYSFGPMRYIKGLSPDPEAPLAAEQTPARAPGRRRRPALPRPAQQPPPP</sequence>
<evidence type="ECO:0000256" key="1">
    <source>
        <dbReference type="SAM" id="MobiDB-lite"/>
    </source>
</evidence>
<gene>
    <name evidence="2" type="ORF">LTRI10_LOCUS47419</name>
</gene>
<dbReference type="AlphaFoldDB" id="A0AAV2GDK6"/>
<name>A0AAV2GDK6_9ROSI</name>
<accession>A0AAV2GDK6</accession>
<evidence type="ECO:0000313" key="3">
    <source>
        <dbReference type="Proteomes" id="UP001497516"/>
    </source>
</evidence>
<feature type="region of interest" description="Disordered" evidence="1">
    <location>
        <begin position="98"/>
        <end position="133"/>
    </location>
</feature>
<reference evidence="2 3" key="1">
    <citation type="submission" date="2024-04" db="EMBL/GenBank/DDBJ databases">
        <authorList>
            <person name="Fracassetti M."/>
        </authorList>
    </citation>
    <scope>NUCLEOTIDE SEQUENCE [LARGE SCALE GENOMIC DNA]</scope>
</reference>
<proteinExistence type="predicted"/>
<protein>
    <submittedName>
        <fullName evidence="2">Uncharacterized protein</fullName>
    </submittedName>
</protein>
<keyword evidence="3" id="KW-1185">Reference proteome</keyword>
<evidence type="ECO:0000313" key="2">
    <source>
        <dbReference type="EMBL" id="CAL1407770.1"/>
    </source>
</evidence>
<organism evidence="2 3">
    <name type="scientific">Linum trigynum</name>
    <dbReference type="NCBI Taxonomy" id="586398"/>
    <lineage>
        <taxon>Eukaryota</taxon>
        <taxon>Viridiplantae</taxon>
        <taxon>Streptophyta</taxon>
        <taxon>Embryophyta</taxon>
        <taxon>Tracheophyta</taxon>
        <taxon>Spermatophyta</taxon>
        <taxon>Magnoliopsida</taxon>
        <taxon>eudicotyledons</taxon>
        <taxon>Gunneridae</taxon>
        <taxon>Pentapetalae</taxon>
        <taxon>rosids</taxon>
        <taxon>fabids</taxon>
        <taxon>Malpighiales</taxon>
        <taxon>Linaceae</taxon>
        <taxon>Linum</taxon>
    </lineage>
</organism>
<feature type="compositionally biased region" description="Pro residues" evidence="1">
    <location>
        <begin position="123"/>
        <end position="133"/>
    </location>
</feature>